<sequence length="114" mass="12706">MRYLNWDVLLFPEGSKVPIQEFKTCCSVTQDLGEQYSIPLCRAWLISVGRRTSSIPDTRGPICRLCCQSKPSPITNTISDLLRSELASWFPIQGFSAQLGAACCSSEHLFYGDP</sequence>
<organism evidence="1 2">
    <name type="scientific">Lasallia pustulata</name>
    <dbReference type="NCBI Taxonomy" id="136370"/>
    <lineage>
        <taxon>Eukaryota</taxon>
        <taxon>Fungi</taxon>
        <taxon>Dikarya</taxon>
        <taxon>Ascomycota</taxon>
        <taxon>Pezizomycotina</taxon>
        <taxon>Lecanoromycetes</taxon>
        <taxon>OSLEUM clade</taxon>
        <taxon>Umbilicariomycetidae</taxon>
        <taxon>Umbilicariales</taxon>
        <taxon>Umbilicariaceae</taxon>
        <taxon>Lasallia</taxon>
    </lineage>
</organism>
<protein>
    <submittedName>
        <fullName evidence="1">Uncharacterized protein</fullName>
    </submittedName>
</protein>
<dbReference type="AlphaFoldDB" id="A0A5M8Q378"/>
<name>A0A5M8Q378_9LECA</name>
<dbReference type="EMBL" id="VXIT01000001">
    <property type="protein sequence ID" value="KAA6416152.1"/>
    <property type="molecule type" value="Genomic_DNA"/>
</dbReference>
<evidence type="ECO:0000313" key="1">
    <source>
        <dbReference type="EMBL" id="KAA6416152.1"/>
    </source>
</evidence>
<evidence type="ECO:0000313" key="2">
    <source>
        <dbReference type="Proteomes" id="UP000324767"/>
    </source>
</evidence>
<reference evidence="1 2" key="1">
    <citation type="submission" date="2019-09" db="EMBL/GenBank/DDBJ databases">
        <title>The hologenome of the rock-dwelling lichen Lasallia pustulata.</title>
        <authorList>
            <person name="Greshake Tzovaras B."/>
            <person name="Segers F."/>
            <person name="Bicker A."/>
            <person name="Dal Grande F."/>
            <person name="Otte J."/>
            <person name="Hankeln T."/>
            <person name="Schmitt I."/>
            <person name="Ebersberger I."/>
        </authorList>
    </citation>
    <scope>NUCLEOTIDE SEQUENCE [LARGE SCALE GENOMIC DNA]</scope>
    <source>
        <strain evidence="1">A1-1</strain>
    </source>
</reference>
<dbReference type="OrthoDB" id="5417628at2759"/>
<proteinExistence type="predicted"/>
<gene>
    <name evidence="1" type="ORF">FRX48_00872</name>
</gene>
<dbReference type="Proteomes" id="UP000324767">
    <property type="component" value="Unassembled WGS sequence"/>
</dbReference>
<accession>A0A5M8Q378</accession>
<comment type="caution">
    <text evidence="1">The sequence shown here is derived from an EMBL/GenBank/DDBJ whole genome shotgun (WGS) entry which is preliminary data.</text>
</comment>